<dbReference type="EMBL" id="JBHSED010000035">
    <property type="protein sequence ID" value="MFC4305019.1"/>
    <property type="molecule type" value="Genomic_DNA"/>
</dbReference>
<evidence type="ECO:0000256" key="10">
    <source>
        <dbReference type="ARBA" id="ARBA00023012"/>
    </source>
</evidence>
<dbReference type="InterPro" id="IPR003660">
    <property type="entry name" value="HAMP_dom"/>
</dbReference>
<evidence type="ECO:0000256" key="7">
    <source>
        <dbReference type="ARBA" id="ARBA00022741"/>
    </source>
</evidence>
<evidence type="ECO:0000313" key="15">
    <source>
        <dbReference type="EMBL" id="MFC4305019.1"/>
    </source>
</evidence>
<dbReference type="CDD" id="cd06225">
    <property type="entry name" value="HAMP"/>
    <property type="match status" value="1"/>
</dbReference>
<keyword evidence="8 15" id="KW-0418">Kinase</keyword>
<evidence type="ECO:0000256" key="3">
    <source>
        <dbReference type="ARBA" id="ARBA00012438"/>
    </source>
</evidence>
<keyword evidence="12" id="KW-1133">Transmembrane helix</keyword>
<keyword evidence="12" id="KW-0812">Transmembrane</keyword>
<name>A0ABV8SET8_9BACL</name>
<evidence type="ECO:0000256" key="6">
    <source>
        <dbReference type="ARBA" id="ARBA00022679"/>
    </source>
</evidence>
<reference evidence="16" key="1">
    <citation type="journal article" date="2019" name="Int. J. Syst. Evol. Microbiol.">
        <title>The Global Catalogue of Microorganisms (GCM) 10K type strain sequencing project: providing services to taxonomists for standard genome sequencing and annotation.</title>
        <authorList>
            <consortium name="The Broad Institute Genomics Platform"/>
            <consortium name="The Broad Institute Genome Sequencing Center for Infectious Disease"/>
            <person name="Wu L."/>
            <person name="Ma J."/>
        </authorList>
    </citation>
    <scope>NUCLEOTIDE SEQUENCE [LARGE SCALE GENOMIC DNA]</scope>
    <source>
        <strain evidence="16">CGMCC 4.1641</strain>
    </source>
</reference>
<dbReference type="InterPro" id="IPR036890">
    <property type="entry name" value="HATPase_C_sf"/>
</dbReference>
<dbReference type="SMART" id="SM00304">
    <property type="entry name" value="HAMP"/>
    <property type="match status" value="1"/>
</dbReference>
<feature type="domain" description="Histidine kinase" evidence="13">
    <location>
        <begin position="147"/>
        <end position="337"/>
    </location>
</feature>
<dbReference type="InterPro" id="IPR050482">
    <property type="entry name" value="Sensor_HK_TwoCompSys"/>
</dbReference>
<keyword evidence="16" id="KW-1185">Reference proteome</keyword>
<keyword evidence="6" id="KW-0808">Transferase</keyword>
<comment type="catalytic activity">
    <reaction evidence="1">
        <text>ATP + protein L-histidine = ADP + protein N-phospho-L-histidine.</text>
        <dbReference type="EC" id="2.7.13.3"/>
    </reaction>
</comment>
<evidence type="ECO:0000256" key="11">
    <source>
        <dbReference type="ARBA" id="ARBA00023136"/>
    </source>
</evidence>
<dbReference type="CDD" id="cd16917">
    <property type="entry name" value="HATPase_UhpB-NarQ-NarX-like"/>
    <property type="match status" value="1"/>
</dbReference>
<comment type="caution">
    <text evidence="15">The sequence shown here is derived from an EMBL/GenBank/DDBJ whole genome shotgun (WGS) entry which is preliminary data.</text>
</comment>
<dbReference type="InterPro" id="IPR005467">
    <property type="entry name" value="His_kinase_dom"/>
</dbReference>
<evidence type="ECO:0000256" key="2">
    <source>
        <dbReference type="ARBA" id="ARBA00004651"/>
    </source>
</evidence>
<dbReference type="SUPFAM" id="SSF55874">
    <property type="entry name" value="ATPase domain of HSP90 chaperone/DNA topoisomerase II/histidine kinase"/>
    <property type="match status" value="1"/>
</dbReference>
<dbReference type="GO" id="GO:0016301">
    <property type="term" value="F:kinase activity"/>
    <property type="evidence" value="ECO:0007669"/>
    <property type="project" value="UniProtKB-KW"/>
</dbReference>
<dbReference type="InterPro" id="IPR011712">
    <property type="entry name" value="Sig_transdc_His_kin_sub3_dim/P"/>
</dbReference>
<dbReference type="Gene3D" id="6.10.340.10">
    <property type="match status" value="1"/>
</dbReference>
<keyword evidence="9" id="KW-0067">ATP-binding</keyword>
<dbReference type="InterPro" id="IPR003594">
    <property type="entry name" value="HATPase_dom"/>
</dbReference>
<comment type="subcellular location">
    <subcellularLocation>
        <location evidence="2">Cell membrane</location>
        <topology evidence="2">Multi-pass membrane protein</topology>
    </subcellularLocation>
</comment>
<dbReference type="Pfam" id="PF02518">
    <property type="entry name" value="HATPase_c"/>
    <property type="match status" value="1"/>
</dbReference>
<protein>
    <recommendedName>
        <fullName evidence="3">histidine kinase</fullName>
        <ecNumber evidence="3">2.7.13.3</ecNumber>
    </recommendedName>
</protein>
<accession>A0ABV8SET8</accession>
<evidence type="ECO:0000256" key="5">
    <source>
        <dbReference type="ARBA" id="ARBA00022553"/>
    </source>
</evidence>
<dbReference type="PANTHER" id="PTHR24421">
    <property type="entry name" value="NITRATE/NITRITE SENSOR PROTEIN NARX-RELATED"/>
    <property type="match status" value="1"/>
</dbReference>
<keyword evidence="7" id="KW-0547">Nucleotide-binding</keyword>
<evidence type="ECO:0000259" key="14">
    <source>
        <dbReference type="PROSITE" id="PS50885"/>
    </source>
</evidence>
<keyword evidence="11 12" id="KW-0472">Membrane</keyword>
<dbReference type="Gene3D" id="3.30.565.10">
    <property type="entry name" value="Histidine kinase-like ATPase, C-terminal domain"/>
    <property type="match status" value="1"/>
</dbReference>
<keyword evidence="10" id="KW-0902">Two-component regulatory system</keyword>
<proteinExistence type="predicted"/>
<feature type="transmembrane region" description="Helical" evidence="12">
    <location>
        <begin position="12"/>
        <end position="35"/>
    </location>
</feature>
<feature type="domain" description="HAMP" evidence="14">
    <location>
        <begin position="64"/>
        <end position="116"/>
    </location>
</feature>
<dbReference type="SMART" id="SM00387">
    <property type="entry name" value="HATPase_c"/>
    <property type="match status" value="1"/>
</dbReference>
<organism evidence="15 16">
    <name type="scientific">Cohnella boryungensis</name>
    <dbReference type="NCBI Taxonomy" id="768479"/>
    <lineage>
        <taxon>Bacteria</taxon>
        <taxon>Bacillati</taxon>
        <taxon>Bacillota</taxon>
        <taxon>Bacilli</taxon>
        <taxon>Bacillales</taxon>
        <taxon>Paenibacillaceae</taxon>
        <taxon>Cohnella</taxon>
    </lineage>
</organism>
<evidence type="ECO:0000256" key="1">
    <source>
        <dbReference type="ARBA" id="ARBA00000085"/>
    </source>
</evidence>
<keyword evidence="4" id="KW-1003">Cell membrane</keyword>
<dbReference type="PANTHER" id="PTHR24421:SF10">
    <property type="entry name" value="NITRATE_NITRITE SENSOR PROTEIN NARQ"/>
    <property type="match status" value="1"/>
</dbReference>
<dbReference type="Proteomes" id="UP001595755">
    <property type="component" value="Unassembled WGS sequence"/>
</dbReference>
<evidence type="ECO:0000256" key="12">
    <source>
        <dbReference type="SAM" id="Phobius"/>
    </source>
</evidence>
<dbReference type="Pfam" id="PF07730">
    <property type="entry name" value="HisKA_3"/>
    <property type="match status" value="1"/>
</dbReference>
<evidence type="ECO:0000256" key="4">
    <source>
        <dbReference type="ARBA" id="ARBA00022475"/>
    </source>
</evidence>
<dbReference type="RefSeq" id="WP_204603528.1">
    <property type="nucleotide sequence ID" value="NZ_JBHSED010000035.1"/>
</dbReference>
<evidence type="ECO:0000313" key="16">
    <source>
        <dbReference type="Proteomes" id="UP001595755"/>
    </source>
</evidence>
<feature type="transmembrane region" description="Helical" evidence="12">
    <location>
        <begin position="41"/>
        <end position="60"/>
    </location>
</feature>
<keyword evidence="5" id="KW-0597">Phosphoprotein</keyword>
<dbReference type="PROSITE" id="PS50885">
    <property type="entry name" value="HAMP"/>
    <property type="match status" value="1"/>
</dbReference>
<evidence type="ECO:0000256" key="9">
    <source>
        <dbReference type="ARBA" id="ARBA00022840"/>
    </source>
</evidence>
<sequence>MVKKVRTSKWASAIYSGLASIFLMLLIYYCMALFTDYAPKAGTWLTWIGVLTVVQMAVTYQVGQRTQRKIDQLQLAMKQASAGNWSYRLPEEPGDSFSAVYRELNVMMGQLESRLKLLQQLGEKEVLEEASSTEAAVLEERKRLARDLHDTVSQQLFALHMSASSLPKLLERDGAHAQKVMEQLIAMSSTAQKQMRGLIAQLRPMELQGKTLEEALDRWFPDFCRQNGLQGTLDLQVGDRISEAKEHQLFLIIQEAMANVVKHASAQSVRLFLGETDRQISLSIEDNGSGFKGGQARPGGYGLSTMRERAHKLGGDAEIVTKPGAGTRVRVWFPKFAMDADEQREADEKS</sequence>
<evidence type="ECO:0000256" key="8">
    <source>
        <dbReference type="ARBA" id="ARBA00022777"/>
    </source>
</evidence>
<evidence type="ECO:0000259" key="13">
    <source>
        <dbReference type="PROSITE" id="PS50109"/>
    </source>
</evidence>
<gene>
    <name evidence="15" type="ORF">ACFO1S_16425</name>
</gene>
<dbReference type="PROSITE" id="PS50109">
    <property type="entry name" value="HIS_KIN"/>
    <property type="match status" value="1"/>
</dbReference>
<dbReference type="EC" id="2.7.13.3" evidence="3"/>
<dbReference type="Gene3D" id="1.20.5.1930">
    <property type="match status" value="1"/>
</dbReference>